<evidence type="ECO:0000256" key="1">
    <source>
        <dbReference type="ARBA" id="ARBA00022741"/>
    </source>
</evidence>
<dbReference type="InterPro" id="IPR036187">
    <property type="entry name" value="DNA_mismatch_repair_MutS_sf"/>
</dbReference>
<proteinExistence type="predicted"/>
<dbReference type="InterPro" id="IPR000432">
    <property type="entry name" value="DNA_mismatch_repair_MutS_C"/>
</dbReference>
<dbReference type="GO" id="GO:0006298">
    <property type="term" value="P:mismatch repair"/>
    <property type="evidence" value="ECO:0007669"/>
    <property type="project" value="InterPro"/>
</dbReference>
<dbReference type="GO" id="GO:0030983">
    <property type="term" value="F:mismatched DNA binding"/>
    <property type="evidence" value="ECO:0007669"/>
    <property type="project" value="InterPro"/>
</dbReference>
<evidence type="ECO:0000256" key="4">
    <source>
        <dbReference type="SAM" id="Phobius"/>
    </source>
</evidence>
<dbReference type="GO" id="GO:0005829">
    <property type="term" value="C:cytosol"/>
    <property type="evidence" value="ECO:0007669"/>
    <property type="project" value="TreeGrafter"/>
</dbReference>
<dbReference type="SUPFAM" id="SSF52540">
    <property type="entry name" value="P-loop containing nucleoside triphosphate hydrolases"/>
    <property type="match status" value="1"/>
</dbReference>
<keyword evidence="4" id="KW-0812">Transmembrane</keyword>
<dbReference type="RefSeq" id="WP_061834671.1">
    <property type="nucleotide sequence ID" value="NZ_LUKE01000001.1"/>
</dbReference>
<dbReference type="AlphaFoldDB" id="A0A150WRZ1"/>
<gene>
    <name evidence="6" type="ORF">AZI86_08770</name>
</gene>
<dbReference type="PANTHER" id="PTHR11361">
    <property type="entry name" value="DNA MISMATCH REPAIR PROTEIN MUTS FAMILY MEMBER"/>
    <property type="match status" value="1"/>
</dbReference>
<dbReference type="Gene3D" id="3.40.50.300">
    <property type="entry name" value="P-loop containing nucleotide triphosphate hydrolases"/>
    <property type="match status" value="1"/>
</dbReference>
<feature type="transmembrane region" description="Helical" evidence="4">
    <location>
        <begin position="60"/>
        <end position="77"/>
    </location>
</feature>
<dbReference type="PANTHER" id="PTHR11361:SF99">
    <property type="entry name" value="DNA MISMATCH REPAIR PROTEIN"/>
    <property type="match status" value="1"/>
</dbReference>
<keyword evidence="4" id="KW-0472">Membrane</keyword>
<sequence length="602" mass="68801">MMKTAMMIPRLQKRQAKLAHHIDTWTKRLHSHQRSRLVTALLFFASLIHPAMNPGAQWEYAICAALLIVFIFLVLRTRSLKEHVRRLQRWHQFTLRQEKRCLGLPSGRAWKHLEDIEGDFPLIRDLGLTGQHSVWTLLDETLTEGGRKRLLAWMSTAPLNKDFLKRRQERIKSLRPQTWFYTRLGLNIKEEEFNVSTSQIRDFLKEPFVTAGFYKIFAANLILWIAVAALFVLTKMEILSVPSPVLMAFTLVSWVSLGTSVKAFSQGTGLSHHLQVLGPLFASIEKRAQQDKYLREVSAEILRESPSRAVNRLEFILGFLGTQTNPLLHFLLNGLMPWTLTAVYFLERQRQKISLGFPKCIEELSELEVLGSMLVFDKYQTQTYPEFSDSTTLQCEQIFHPLLERSKAVANDFYFPSKQTLGLLTGSNMSGKSTFLRTVGVNQILANMGAPVFAQKFVTVPLKVETCIEVSDSLRDGYSYFYAEVRRLRDILKVAATGSPMLFLIDEIFRGTNNRERQIGSRAVIKTLAELPTAIGFISTHDLELTNLEQSHPTLINLHFREDINERGEMIFSYQLKHGPCPTTNALRIMKAEGINVEESAL</sequence>
<dbReference type="SUPFAM" id="SSF48334">
    <property type="entry name" value="DNA repair protein MutS, domain III"/>
    <property type="match status" value="1"/>
</dbReference>
<reference evidence="6 7" key="1">
    <citation type="submission" date="2016-03" db="EMBL/GenBank/DDBJ databases">
        <authorList>
            <person name="Ploux O."/>
        </authorList>
    </citation>
    <scope>NUCLEOTIDE SEQUENCE [LARGE SCALE GENOMIC DNA]</scope>
    <source>
        <strain evidence="6 7">R0</strain>
    </source>
</reference>
<dbReference type="InterPro" id="IPR027417">
    <property type="entry name" value="P-loop_NTPase"/>
</dbReference>
<dbReference type="SMART" id="SM00534">
    <property type="entry name" value="MUTSac"/>
    <property type="match status" value="1"/>
</dbReference>
<protein>
    <submittedName>
        <fullName evidence="6">DNA mismatch repair protein MutS</fullName>
    </submittedName>
</protein>
<feature type="domain" description="DNA mismatch repair proteins mutS family" evidence="5">
    <location>
        <begin position="419"/>
        <end position="601"/>
    </location>
</feature>
<dbReference type="OrthoDB" id="9802448at2"/>
<dbReference type="InterPro" id="IPR017261">
    <property type="entry name" value="DNA_mismatch_repair_MutS/MSH"/>
</dbReference>
<dbReference type="PIRSF" id="PIRSF037677">
    <property type="entry name" value="DNA_mis_repair_Msh6"/>
    <property type="match status" value="1"/>
</dbReference>
<keyword evidence="1" id="KW-0547">Nucleotide-binding</keyword>
<evidence type="ECO:0000259" key="5">
    <source>
        <dbReference type="SMART" id="SM00534"/>
    </source>
</evidence>
<feature type="transmembrane region" description="Helical" evidence="4">
    <location>
        <begin position="213"/>
        <end position="233"/>
    </location>
</feature>
<evidence type="ECO:0000256" key="3">
    <source>
        <dbReference type="ARBA" id="ARBA00023125"/>
    </source>
</evidence>
<dbReference type="CDD" id="cd03283">
    <property type="entry name" value="ABC_MutS-like"/>
    <property type="match status" value="1"/>
</dbReference>
<dbReference type="EMBL" id="LUKE01000001">
    <property type="protein sequence ID" value="KYG67094.1"/>
    <property type="molecule type" value="Genomic_DNA"/>
</dbReference>
<comment type="caution">
    <text evidence="6">The sequence shown here is derived from an EMBL/GenBank/DDBJ whole genome shotgun (WGS) entry which is preliminary data.</text>
</comment>
<dbReference type="GO" id="GO:0005524">
    <property type="term" value="F:ATP binding"/>
    <property type="evidence" value="ECO:0007669"/>
    <property type="project" value="UniProtKB-KW"/>
</dbReference>
<evidence type="ECO:0000313" key="7">
    <source>
        <dbReference type="Proteomes" id="UP000075320"/>
    </source>
</evidence>
<keyword evidence="2" id="KW-0067">ATP-binding</keyword>
<dbReference type="InterPro" id="IPR045076">
    <property type="entry name" value="MutS"/>
</dbReference>
<dbReference type="Proteomes" id="UP000075320">
    <property type="component" value="Unassembled WGS sequence"/>
</dbReference>
<organism evidence="6 7">
    <name type="scientific">Bdellovibrio bacteriovorus</name>
    <dbReference type="NCBI Taxonomy" id="959"/>
    <lineage>
        <taxon>Bacteria</taxon>
        <taxon>Pseudomonadati</taxon>
        <taxon>Bdellovibrionota</taxon>
        <taxon>Bdellovibrionia</taxon>
        <taxon>Bdellovibrionales</taxon>
        <taxon>Pseudobdellovibrionaceae</taxon>
        <taxon>Bdellovibrio</taxon>
    </lineage>
</organism>
<keyword evidence="3" id="KW-0238">DNA-binding</keyword>
<accession>A0A150WRZ1</accession>
<dbReference type="GO" id="GO:0140664">
    <property type="term" value="F:ATP-dependent DNA damage sensor activity"/>
    <property type="evidence" value="ECO:0007669"/>
    <property type="project" value="InterPro"/>
</dbReference>
<evidence type="ECO:0000313" key="6">
    <source>
        <dbReference type="EMBL" id="KYG67094.1"/>
    </source>
</evidence>
<keyword evidence="7" id="KW-1185">Reference proteome</keyword>
<evidence type="ECO:0000256" key="2">
    <source>
        <dbReference type="ARBA" id="ARBA00022840"/>
    </source>
</evidence>
<keyword evidence="4" id="KW-1133">Transmembrane helix</keyword>
<name>A0A150WRZ1_BDEBC</name>
<dbReference type="Pfam" id="PF00488">
    <property type="entry name" value="MutS_V"/>
    <property type="match status" value="1"/>
</dbReference>